<accession>A0A0C9YDK3</accession>
<feature type="coiled-coil region" evidence="1">
    <location>
        <begin position="19"/>
        <end position="66"/>
    </location>
</feature>
<evidence type="ECO:0000313" key="4">
    <source>
        <dbReference type="Proteomes" id="UP000054477"/>
    </source>
</evidence>
<name>A0A0C9YDK3_9AGAR</name>
<evidence type="ECO:0000256" key="2">
    <source>
        <dbReference type="SAM" id="MobiDB-lite"/>
    </source>
</evidence>
<feature type="region of interest" description="Disordered" evidence="2">
    <location>
        <begin position="133"/>
        <end position="160"/>
    </location>
</feature>
<dbReference type="AlphaFoldDB" id="A0A0C9YDK3"/>
<feature type="region of interest" description="Disordered" evidence="2">
    <location>
        <begin position="74"/>
        <end position="107"/>
    </location>
</feature>
<dbReference type="EMBL" id="KN838542">
    <property type="protein sequence ID" value="KIK08432.1"/>
    <property type="molecule type" value="Genomic_DNA"/>
</dbReference>
<dbReference type="OrthoDB" id="3364747at2759"/>
<evidence type="ECO:0000256" key="1">
    <source>
        <dbReference type="SAM" id="Coils"/>
    </source>
</evidence>
<evidence type="ECO:0000313" key="3">
    <source>
        <dbReference type="EMBL" id="KIK08432.1"/>
    </source>
</evidence>
<reference evidence="4" key="2">
    <citation type="submission" date="2015-01" db="EMBL/GenBank/DDBJ databases">
        <title>Evolutionary Origins and Diversification of the Mycorrhizal Mutualists.</title>
        <authorList>
            <consortium name="DOE Joint Genome Institute"/>
            <consortium name="Mycorrhizal Genomics Consortium"/>
            <person name="Kohler A."/>
            <person name="Kuo A."/>
            <person name="Nagy L.G."/>
            <person name="Floudas D."/>
            <person name="Copeland A."/>
            <person name="Barry K.W."/>
            <person name="Cichocki N."/>
            <person name="Veneault-Fourrey C."/>
            <person name="LaButti K."/>
            <person name="Lindquist E.A."/>
            <person name="Lipzen A."/>
            <person name="Lundell T."/>
            <person name="Morin E."/>
            <person name="Murat C."/>
            <person name="Riley R."/>
            <person name="Ohm R."/>
            <person name="Sun H."/>
            <person name="Tunlid A."/>
            <person name="Henrissat B."/>
            <person name="Grigoriev I.V."/>
            <person name="Hibbett D.S."/>
            <person name="Martin F."/>
        </authorList>
    </citation>
    <scope>NUCLEOTIDE SEQUENCE [LARGE SCALE GENOMIC DNA]</scope>
    <source>
        <strain evidence="4">LaAM-08-1</strain>
    </source>
</reference>
<dbReference type="HOGENOM" id="CLU_114615_2_0_1"/>
<protein>
    <submittedName>
        <fullName evidence="3">Unplaced genomic scaffold K443scaffold_7, whole genome shotgun sequence</fullName>
    </submittedName>
</protein>
<feature type="compositionally biased region" description="Basic and acidic residues" evidence="2">
    <location>
        <begin position="74"/>
        <end position="95"/>
    </location>
</feature>
<keyword evidence="4" id="KW-1185">Reference proteome</keyword>
<keyword evidence="1" id="KW-0175">Coiled coil</keyword>
<reference evidence="3 4" key="1">
    <citation type="submission" date="2014-04" db="EMBL/GenBank/DDBJ databases">
        <authorList>
            <consortium name="DOE Joint Genome Institute"/>
            <person name="Kuo A."/>
            <person name="Kohler A."/>
            <person name="Nagy L.G."/>
            <person name="Floudas D."/>
            <person name="Copeland A."/>
            <person name="Barry K.W."/>
            <person name="Cichocki N."/>
            <person name="Veneault-Fourrey C."/>
            <person name="LaButti K."/>
            <person name="Lindquist E.A."/>
            <person name="Lipzen A."/>
            <person name="Lundell T."/>
            <person name="Morin E."/>
            <person name="Murat C."/>
            <person name="Sun H."/>
            <person name="Tunlid A."/>
            <person name="Henrissat B."/>
            <person name="Grigoriev I.V."/>
            <person name="Hibbett D.S."/>
            <person name="Martin F."/>
            <person name="Nordberg H.P."/>
            <person name="Cantor M.N."/>
            <person name="Hua S.X."/>
        </authorList>
    </citation>
    <scope>NUCLEOTIDE SEQUENCE [LARGE SCALE GENOMIC DNA]</scope>
    <source>
        <strain evidence="3 4">LaAM-08-1</strain>
    </source>
</reference>
<organism evidence="3 4">
    <name type="scientific">Laccaria amethystina LaAM-08-1</name>
    <dbReference type="NCBI Taxonomy" id="1095629"/>
    <lineage>
        <taxon>Eukaryota</taxon>
        <taxon>Fungi</taxon>
        <taxon>Dikarya</taxon>
        <taxon>Basidiomycota</taxon>
        <taxon>Agaricomycotina</taxon>
        <taxon>Agaricomycetes</taxon>
        <taxon>Agaricomycetidae</taxon>
        <taxon>Agaricales</taxon>
        <taxon>Agaricineae</taxon>
        <taxon>Hydnangiaceae</taxon>
        <taxon>Laccaria</taxon>
    </lineage>
</organism>
<sequence length="189" mass="21259">MNTNATSPALVKKIEKGIMKEAKNEDQNLKQAIKDLSQTEKAETKAQKAAIKAEQQLMKLEKYEQSTLNALHKATHDHDIAATKTHSAETDLEMKRRQHQKLQRGVDEKKLRVENAMKVNEEHSKLRESKLAELHESPSRNFAQGQAGAPPEYRRVSGGYDASPRVAQIYEGKDLSAHATQSLDPRPLQ</sequence>
<gene>
    <name evidence="3" type="ORF">K443DRAFT_672451</name>
</gene>
<proteinExistence type="predicted"/>
<dbReference type="Proteomes" id="UP000054477">
    <property type="component" value="Unassembled WGS sequence"/>
</dbReference>